<proteinExistence type="predicted"/>
<name>A0AAN7XB23_ELEMC</name>
<accession>A0AAN7XB23</accession>
<dbReference type="Proteomes" id="UP001346869">
    <property type="component" value="Unassembled WGS sequence"/>
</dbReference>
<dbReference type="EMBL" id="JAUZQC010000013">
    <property type="protein sequence ID" value="KAK5861046.1"/>
    <property type="molecule type" value="Genomic_DNA"/>
</dbReference>
<reference evidence="2 3" key="2">
    <citation type="journal article" date="2023" name="Mol. Biol. Evol.">
        <title>Genomics of Secondarily Temperate Adaptation in the Only Non-Antarctic Icefish.</title>
        <authorList>
            <person name="Rivera-Colon A.G."/>
            <person name="Rayamajhi N."/>
            <person name="Minhas B.F."/>
            <person name="Madrigal G."/>
            <person name="Bilyk K.T."/>
            <person name="Yoon V."/>
            <person name="Hune M."/>
            <person name="Gregory S."/>
            <person name="Cheng C.H.C."/>
            <person name="Catchen J.M."/>
        </authorList>
    </citation>
    <scope>NUCLEOTIDE SEQUENCE [LARGE SCALE GENOMIC DNA]</scope>
    <source>
        <strain evidence="2">JMC-PN-2008</strain>
    </source>
</reference>
<feature type="region of interest" description="Disordered" evidence="1">
    <location>
        <begin position="64"/>
        <end position="89"/>
    </location>
</feature>
<reference evidence="2 3" key="1">
    <citation type="journal article" date="2023" name="Genes (Basel)">
        <title>Chromosome-Level Genome Assembly and Circadian Gene Repertoire of the Patagonia Blennie Eleginops maclovinus-The Closest Ancestral Proxy of Antarctic Cryonotothenioids.</title>
        <authorList>
            <person name="Cheng C.C."/>
            <person name="Rivera-Colon A.G."/>
            <person name="Minhas B.F."/>
            <person name="Wilson L."/>
            <person name="Rayamajhi N."/>
            <person name="Vargas-Chacoff L."/>
            <person name="Catchen J.M."/>
        </authorList>
    </citation>
    <scope>NUCLEOTIDE SEQUENCE [LARGE SCALE GENOMIC DNA]</scope>
    <source>
        <strain evidence="2">JMC-PN-2008</strain>
    </source>
</reference>
<keyword evidence="3" id="KW-1185">Reference proteome</keyword>
<sequence length="89" mass="10173">MLWTLADSALAQPQTARWAPLLPYRCSHYSSSLRPYAARQTQPCWWCTPFLQVQTGISQERLPVTQFPRSPPTPPWSMISDSDLQIHSS</sequence>
<organism evidence="2 3">
    <name type="scientific">Eleginops maclovinus</name>
    <name type="common">Patagonian blennie</name>
    <name type="synonym">Eleginus maclovinus</name>
    <dbReference type="NCBI Taxonomy" id="56733"/>
    <lineage>
        <taxon>Eukaryota</taxon>
        <taxon>Metazoa</taxon>
        <taxon>Chordata</taxon>
        <taxon>Craniata</taxon>
        <taxon>Vertebrata</taxon>
        <taxon>Euteleostomi</taxon>
        <taxon>Actinopterygii</taxon>
        <taxon>Neopterygii</taxon>
        <taxon>Teleostei</taxon>
        <taxon>Neoteleostei</taxon>
        <taxon>Acanthomorphata</taxon>
        <taxon>Eupercaria</taxon>
        <taxon>Perciformes</taxon>
        <taxon>Notothenioidei</taxon>
        <taxon>Eleginopidae</taxon>
        <taxon>Eleginops</taxon>
    </lineage>
</organism>
<evidence type="ECO:0000256" key="1">
    <source>
        <dbReference type="SAM" id="MobiDB-lite"/>
    </source>
</evidence>
<feature type="compositionally biased region" description="Polar residues" evidence="1">
    <location>
        <begin position="79"/>
        <end position="89"/>
    </location>
</feature>
<evidence type="ECO:0000313" key="2">
    <source>
        <dbReference type="EMBL" id="KAK5861046.1"/>
    </source>
</evidence>
<evidence type="ECO:0000313" key="3">
    <source>
        <dbReference type="Proteomes" id="UP001346869"/>
    </source>
</evidence>
<dbReference type="AlphaFoldDB" id="A0AAN7XB23"/>
<protein>
    <submittedName>
        <fullName evidence="2">Uncharacterized protein</fullName>
    </submittedName>
</protein>
<comment type="caution">
    <text evidence="2">The sequence shown here is derived from an EMBL/GenBank/DDBJ whole genome shotgun (WGS) entry which is preliminary data.</text>
</comment>
<gene>
    <name evidence="2" type="ORF">PBY51_022471</name>
</gene>